<keyword evidence="1" id="KW-0472">Membrane</keyword>
<dbReference type="AlphaFoldDB" id="A0AAD7ILJ5"/>
<evidence type="ECO:0000313" key="3">
    <source>
        <dbReference type="Proteomes" id="UP001215598"/>
    </source>
</evidence>
<dbReference type="EMBL" id="JARKIB010000085">
    <property type="protein sequence ID" value="KAJ7744933.1"/>
    <property type="molecule type" value="Genomic_DNA"/>
</dbReference>
<accession>A0AAD7ILJ5</accession>
<evidence type="ECO:0000313" key="2">
    <source>
        <dbReference type="EMBL" id="KAJ7744933.1"/>
    </source>
</evidence>
<evidence type="ECO:0000256" key="1">
    <source>
        <dbReference type="SAM" id="Phobius"/>
    </source>
</evidence>
<comment type="caution">
    <text evidence="2">The sequence shown here is derived from an EMBL/GenBank/DDBJ whole genome shotgun (WGS) entry which is preliminary data.</text>
</comment>
<keyword evidence="3" id="KW-1185">Reference proteome</keyword>
<organism evidence="2 3">
    <name type="scientific">Mycena metata</name>
    <dbReference type="NCBI Taxonomy" id="1033252"/>
    <lineage>
        <taxon>Eukaryota</taxon>
        <taxon>Fungi</taxon>
        <taxon>Dikarya</taxon>
        <taxon>Basidiomycota</taxon>
        <taxon>Agaricomycotina</taxon>
        <taxon>Agaricomycetes</taxon>
        <taxon>Agaricomycetidae</taxon>
        <taxon>Agaricales</taxon>
        <taxon>Marasmiineae</taxon>
        <taxon>Mycenaceae</taxon>
        <taxon>Mycena</taxon>
    </lineage>
</organism>
<gene>
    <name evidence="2" type="ORF">B0H16DRAFT_1727134</name>
</gene>
<feature type="transmembrane region" description="Helical" evidence="1">
    <location>
        <begin position="69"/>
        <end position="96"/>
    </location>
</feature>
<dbReference type="Proteomes" id="UP001215598">
    <property type="component" value="Unassembled WGS sequence"/>
</dbReference>
<name>A0AAD7ILJ5_9AGAR</name>
<sequence>MSGIMMGAPGGAGQHVMAPWVIRGLLLTPDLMNISSWILEHMPPTSGIAMGVSGGAGQRMMVLWAYWNALIYLLIIMYFISILFSHLTVAATGAMMGGGDDPMMGLMAAR</sequence>
<protein>
    <submittedName>
        <fullName evidence="2">Uncharacterized protein</fullName>
    </submittedName>
</protein>
<keyword evidence="1" id="KW-0812">Transmembrane</keyword>
<proteinExistence type="predicted"/>
<reference evidence="2" key="1">
    <citation type="submission" date="2023-03" db="EMBL/GenBank/DDBJ databases">
        <title>Massive genome expansion in bonnet fungi (Mycena s.s.) driven by repeated elements and novel gene families across ecological guilds.</title>
        <authorList>
            <consortium name="Lawrence Berkeley National Laboratory"/>
            <person name="Harder C.B."/>
            <person name="Miyauchi S."/>
            <person name="Viragh M."/>
            <person name="Kuo A."/>
            <person name="Thoen E."/>
            <person name="Andreopoulos B."/>
            <person name="Lu D."/>
            <person name="Skrede I."/>
            <person name="Drula E."/>
            <person name="Henrissat B."/>
            <person name="Morin E."/>
            <person name="Kohler A."/>
            <person name="Barry K."/>
            <person name="LaButti K."/>
            <person name="Morin E."/>
            <person name="Salamov A."/>
            <person name="Lipzen A."/>
            <person name="Mereny Z."/>
            <person name="Hegedus B."/>
            <person name="Baldrian P."/>
            <person name="Stursova M."/>
            <person name="Weitz H."/>
            <person name="Taylor A."/>
            <person name="Grigoriev I.V."/>
            <person name="Nagy L.G."/>
            <person name="Martin F."/>
            <person name="Kauserud H."/>
        </authorList>
    </citation>
    <scope>NUCLEOTIDE SEQUENCE</scope>
    <source>
        <strain evidence="2">CBHHK182m</strain>
    </source>
</reference>
<keyword evidence="1" id="KW-1133">Transmembrane helix</keyword>